<dbReference type="EMBL" id="FMAF01000003">
    <property type="protein sequence ID" value="SCB17808.1"/>
    <property type="molecule type" value="Genomic_DNA"/>
</dbReference>
<sequence>MNEHVSMSDLGASRLSTDKPLSLAILAMGGQGGGVLADWIVGLAEAEGWMAQTTSVPGVAQRTGATIYYIEMLPARDGHAPIFSLMPTPGDVDVVMAAELMEAGRSVLRGLVTPDKTVLIASTHRSFAVGEKEKPGDGIGNPEIVVEATDFAAKRTIAFDMETLAIKNGSVISASMFGALAGSGALPFAKQAFEAMIRAGGKGIEPSLKAFNAAFDRVKDKPRDAVSATPTKHFDVLPETAGHPALDRLVNRIRVEFPEAARPLLFAGAKRLTDYQDPAYADEYLSRVAALHALDRKAGGADKDFAFTVQAAKYAAVAMAYDDVIRVADLKVRASRFERVRKEVGAKDDQIVYMTEYMHPRMEEVCGTMPKGLGLWIENRPKLFDRLDRMVNKGRRVQTGTLFWFLSLYIVSALRRTRRGTLRHMREVQHREAWLVAAANLLTVNYDLAVEVLNNRRLVKGYSDTHARGLSKFDRVMSALPMLRDREDGAAWMKRLRQAALLDENGAALDGALKTVETL</sequence>
<feature type="domain" description="Pyruvate/ketoisovalerate oxidoreductase catalytic" evidence="2">
    <location>
        <begin position="29"/>
        <end position="216"/>
    </location>
</feature>
<keyword evidence="1" id="KW-0560">Oxidoreductase</keyword>
<dbReference type="Gene3D" id="3.40.920.10">
    <property type="entry name" value="Pyruvate-ferredoxin oxidoreductase, PFOR, domain III"/>
    <property type="match status" value="1"/>
</dbReference>
<dbReference type="RefSeq" id="WP_092573331.1">
    <property type="nucleotide sequence ID" value="NZ_FMAF01000003.1"/>
</dbReference>
<dbReference type="GO" id="GO:0016903">
    <property type="term" value="F:oxidoreductase activity, acting on the aldehyde or oxo group of donors"/>
    <property type="evidence" value="ECO:0007669"/>
    <property type="project" value="InterPro"/>
</dbReference>
<dbReference type="PANTHER" id="PTHR43854">
    <property type="entry name" value="INDOLEPYRUVATE OXIDOREDUCTASE SUBUNIT IORB"/>
    <property type="match status" value="1"/>
</dbReference>
<dbReference type="Proteomes" id="UP000199205">
    <property type="component" value="Unassembled WGS sequence"/>
</dbReference>
<organism evidence="4 5">
    <name type="scientific">Rhizobium lusitanum</name>
    <dbReference type="NCBI Taxonomy" id="293958"/>
    <lineage>
        <taxon>Bacteria</taxon>
        <taxon>Pseudomonadati</taxon>
        <taxon>Pseudomonadota</taxon>
        <taxon>Alphaproteobacteria</taxon>
        <taxon>Hyphomicrobiales</taxon>
        <taxon>Rhizobiaceae</taxon>
        <taxon>Rhizobium/Agrobacterium group</taxon>
        <taxon>Rhizobium</taxon>
    </lineage>
</organism>
<dbReference type="InterPro" id="IPR052198">
    <property type="entry name" value="IorB_Oxidoreductase"/>
</dbReference>
<gene>
    <name evidence="4" type="ORF">GA0061101_103177</name>
</gene>
<keyword evidence="4" id="KW-0670">Pyruvate</keyword>
<name>A0A1C3UQR9_9HYPH</name>
<evidence type="ECO:0000313" key="5">
    <source>
        <dbReference type="Proteomes" id="UP000199205"/>
    </source>
</evidence>
<feature type="domain" description="DUF6537" evidence="3">
    <location>
        <begin position="263"/>
        <end position="478"/>
    </location>
</feature>
<evidence type="ECO:0000259" key="2">
    <source>
        <dbReference type="Pfam" id="PF01558"/>
    </source>
</evidence>
<dbReference type="SUPFAM" id="SSF53323">
    <property type="entry name" value="Pyruvate-ferredoxin oxidoreductase, PFOR, domain III"/>
    <property type="match status" value="1"/>
</dbReference>
<proteinExistence type="predicted"/>
<dbReference type="InterPro" id="IPR046667">
    <property type="entry name" value="DUF6537"/>
</dbReference>
<dbReference type="PANTHER" id="PTHR43854:SF1">
    <property type="entry name" value="INDOLEPYRUVATE OXIDOREDUCTASE SUBUNIT IORB"/>
    <property type="match status" value="1"/>
</dbReference>
<evidence type="ECO:0000313" key="4">
    <source>
        <dbReference type="EMBL" id="SCB17808.1"/>
    </source>
</evidence>
<protein>
    <submittedName>
        <fullName evidence="4">Indolepyruvate ferredoxin oxidoreductase beta subunit</fullName>
    </submittedName>
</protein>
<dbReference type="InterPro" id="IPR019752">
    <property type="entry name" value="Pyrv/ketoisovalerate_OxRed_cat"/>
</dbReference>
<reference evidence="4 5" key="1">
    <citation type="submission" date="2016-08" db="EMBL/GenBank/DDBJ databases">
        <authorList>
            <person name="Seilhamer J.J."/>
        </authorList>
    </citation>
    <scope>NUCLEOTIDE SEQUENCE [LARGE SCALE GENOMIC DNA]</scope>
    <source>
        <strain evidence="4 5">P1-7</strain>
    </source>
</reference>
<evidence type="ECO:0000256" key="1">
    <source>
        <dbReference type="ARBA" id="ARBA00023002"/>
    </source>
</evidence>
<dbReference type="AlphaFoldDB" id="A0A1C3UQR9"/>
<accession>A0A1C3UQR9</accession>
<dbReference type="NCBIfam" id="NF006179">
    <property type="entry name" value="PRK08312.1"/>
    <property type="match status" value="1"/>
</dbReference>
<evidence type="ECO:0000259" key="3">
    <source>
        <dbReference type="Pfam" id="PF20169"/>
    </source>
</evidence>
<dbReference type="InterPro" id="IPR002869">
    <property type="entry name" value="Pyrv_flavodox_OxRed_cen"/>
</dbReference>
<dbReference type="Pfam" id="PF20169">
    <property type="entry name" value="DUF6537"/>
    <property type="match status" value="1"/>
</dbReference>
<dbReference type="OrthoDB" id="1490270at2"/>
<dbReference type="Pfam" id="PF01558">
    <property type="entry name" value="POR"/>
    <property type="match status" value="1"/>
</dbReference>